<feature type="domain" description="U-box" evidence="4">
    <location>
        <begin position="25"/>
        <end position="186"/>
    </location>
</feature>
<dbReference type="PANTHER" id="PTHR23315">
    <property type="entry name" value="U BOX DOMAIN-CONTAINING"/>
    <property type="match status" value="1"/>
</dbReference>
<keyword evidence="1" id="KW-0833">Ubl conjugation pathway</keyword>
<evidence type="ECO:0000313" key="5">
    <source>
        <dbReference type="EMBL" id="KAL0910582.1"/>
    </source>
</evidence>
<dbReference type="Gene3D" id="1.25.10.10">
    <property type="entry name" value="Leucine-rich Repeat Variant"/>
    <property type="match status" value="1"/>
</dbReference>
<dbReference type="EMBL" id="JANQDX010000016">
    <property type="protein sequence ID" value="KAL0910582.1"/>
    <property type="molecule type" value="Genomic_DNA"/>
</dbReference>
<organism evidence="5 6">
    <name type="scientific">Dendrobium thyrsiflorum</name>
    <name type="common">Pinecone-like raceme dendrobium</name>
    <name type="synonym">Orchid</name>
    <dbReference type="NCBI Taxonomy" id="117978"/>
    <lineage>
        <taxon>Eukaryota</taxon>
        <taxon>Viridiplantae</taxon>
        <taxon>Streptophyta</taxon>
        <taxon>Embryophyta</taxon>
        <taxon>Tracheophyta</taxon>
        <taxon>Spermatophyta</taxon>
        <taxon>Magnoliopsida</taxon>
        <taxon>Liliopsida</taxon>
        <taxon>Asparagales</taxon>
        <taxon>Orchidaceae</taxon>
        <taxon>Epidendroideae</taxon>
        <taxon>Malaxideae</taxon>
        <taxon>Dendrobiinae</taxon>
        <taxon>Dendrobium</taxon>
    </lineage>
</organism>
<dbReference type="InterPro" id="IPR011989">
    <property type="entry name" value="ARM-like"/>
</dbReference>
<dbReference type="PROSITE" id="PS50176">
    <property type="entry name" value="ARM_REPEAT"/>
    <property type="match status" value="2"/>
</dbReference>
<evidence type="ECO:0000256" key="3">
    <source>
        <dbReference type="SAM" id="MobiDB-lite"/>
    </source>
</evidence>
<keyword evidence="6" id="KW-1185">Reference proteome</keyword>
<dbReference type="SUPFAM" id="SSF48371">
    <property type="entry name" value="ARM repeat"/>
    <property type="match status" value="1"/>
</dbReference>
<feature type="repeat" description="ARM" evidence="2">
    <location>
        <begin position="201"/>
        <end position="245"/>
    </location>
</feature>
<dbReference type="InterPro" id="IPR000225">
    <property type="entry name" value="Armadillo"/>
</dbReference>
<dbReference type="PANTHER" id="PTHR23315:SF256">
    <property type="entry name" value="ARM REPEAT SUPERFAMILY PROTEIN"/>
    <property type="match status" value="1"/>
</dbReference>
<evidence type="ECO:0000259" key="4">
    <source>
        <dbReference type="Pfam" id="PF25598"/>
    </source>
</evidence>
<evidence type="ECO:0000256" key="2">
    <source>
        <dbReference type="PROSITE-ProRule" id="PRU00259"/>
    </source>
</evidence>
<dbReference type="InterPro" id="IPR016024">
    <property type="entry name" value="ARM-type_fold"/>
</dbReference>
<name>A0ABD0UJP9_DENTH</name>
<evidence type="ECO:0000256" key="1">
    <source>
        <dbReference type="ARBA" id="ARBA00022786"/>
    </source>
</evidence>
<feature type="domain" description="U-box" evidence="4">
    <location>
        <begin position="197"/>
        <end position="323"/>
    </location>
</feature>
<dbReference type="SMART" id="SM00185">
    <property type="entry name" value="ARM"/>
    <property type="match status" value="3"/>
</dbReference>
<sequence length="374" mass="40324">MCQNPNPSFGPNPNGLPSPSNPKEDRELKRQVQVKEFALVLANGDVAVRVQAARDIRKIVRGSPRGRSAFAVPAIIQPLVAMLQSADHVSRESALLALLNMAVRNERNKEKLVSSGTVPLLVEMLGSDNTLKEMATAAILTLSASKSNKSTIAASGAMPLLVNILISGSIQGRVDAVTALYNLSDCYENGGDGDDVFLSAEAVIPLLTLLKDSKKYSKLAGKTTALLSILSESEQGRSAISEVQGGILTIVETIEEGSLLSTEHAVSILLSLCRSNREKYRELILNEGPIPGLLLLTVEGTKKACNYSHDLLKLLRYDSQSKKAESKDIEAIDYSNKAEETAKILLQDMVRRNMEENIPKASAQCSNKQCGSHS</sequence>
<feature type="repeat" description="ARM" evidence="2">
    <location>
        <begin position="116"/>
        <end position="157"/>
    </location>
</feature>
<gene>
    <name evidence="5" type="ORF">M5K25_021580</name>
</gene>
<feature type="compositionally biased region" description="Pro residues" evidence="3">
    <location>
        <begin position="8"/>
        <end position="20"/>
    </location>
</feature>
<comment type="caution">
    <text evidence="5">The sequence shown here is derived from an EMBL/GenBank/DDBJ whole genome shotgun (WGS) entry which is preliminary data.</text>
</comment>
<evidence type="ECO:0000313" key="6">
    <source>
        <dbReference type="Proteomes" id="UP001552299"/>
    </source>
</evidence>
<reference evidence="5 6" key="1">
    <citation type="journal article" date="2024" name="Plant Biotechnol. J.">
        <title>Dendrobium thyrsiflorum genome and its molecular insights into genes involved in important horticultural traits.</title>
        <authorList>
            <person name="Chen B."/>
            <person name="Wang J.Y."/>
            <person name="Zheng P.J."/>
            <person name="Li K.L."/>
            <person name="Liang Y.M."/>
            <person name="Chen X.F."/>
            <person name="Zhang C."/>
            <person name="Zhao X."/>
            <person name="He X."/>
            <person name="Zhang G.Q."/>
            <person name="Liu Z.J."/>
            <person name="Xu Q."/>
        </authorList>
    </citation>
    <scope>NUCLEOTIDE SEQUENCE [LARGE SCALE GENOMIC DNA]</scope>
    <source>
        <strain evidence="5">GZMU011</strain>
    </source>
</reference>
<accession>A0ABD0UJP9</accession>
<protein>
    <recommendedName>
        <fullName evidence="4">U-box domain-containing protein</fullName>
    </recommendedName>
</protein>
<dbReference type="InterPro" id="IPR058678">
    <property type="entry name" value="ARM_PUB"/>
</dbReference>
<dbReference type="Proteomes" id="UP001552299">
    <property type="component" value="Unassembled WGS sequence"/>
</dbReference>
<dbReference type="Pfam" id="PF25598">
    <property type="entry name" value="ARM_PUB"/>
    <property type="match status" value="2"/>
</dbReference>
<dbReference type="AlphaFoldDB" id="A0ABD0UJP9"/>
<proteinExistence type="predicted"/>
<feature type="region of interest" description="Disordered" evidence="3">
    <location>
        <begin position="1"/>
        <end position="29"/>
    </location>
</feature>